<dbReference type="AlphaFoldDB" id="G5IC81"/>
<feature type="coiled-coil region" evidence="1">
    <location>
        <begin position="51"/>
        <end position="78"/>
    </location>
</feature>
<dbReference type="Proteomes" id="UP000005384">
    <property type="component" value="Unassembled WGS sequence"/>
</dbReference>
<feature type="region of interest" description="Disordered" evidence="2">
    <location>
        <begin position="210"/>
        <end position="239"/>
    </location>
</feature>
<evidence type="ECO:0000256" key="1">
    <source>
        <dbReference type="SAM" id="Coils"/>
    </source>
</evidence>
<keyword evidence="5" id="KW-1185">Reference proteome</keyword>
<accession>G5IC81</accession>
<comment type="caution">
    <text evidence="4">The sequence shown here is derived from an EMBL/GenBank/DDBJ whole genome shotgun (WGS) entry which is preliminary data.</text>
</comment>
<name>G5IC81_9FIRM</name>
<sequence>MIKEMGIQEFTDALSSKQPTPGGGGASALAGVLGTALGLMVGNLTVGKKKYADVEEDVKAAMVRLEQMQARMMELADEDARVFAPLAASYGLPAGTEEEKAHKTEVMERCLLDATLVPMEIMEQGCDAMAILEELEKKGSVMAVSDVGVAVQFLRTAITGAIMNVYINTKSMKDREQAGRFNEQAAEMLARGTEEADRIYNRILERLGGSNSGKYGNNSDNSDNGSNHGNISRNGGSGQ</sequence>
<protein>
    <recommendedName>
        <fullName evidence="3">Cyclodeaminase/cyclohydrolase domain-containing protein</fullName>
    </recommendedName>
</protein>
<dbReference type="HOGENOM" id="CLU_088419_0_1_9"/>
<evidence type="ECO:0000256" key="2">
    <source>
        <dbReference type="SAM" id="MobiDB-lite"/>
    </source>
</evidence>
<gene>
    <name evidence="4" type="ORF">HMPREF9473_01064</name>
</gene>
<dbReference type="InterPro" id="IPR007044">
    <property type="entry name" value="Cyclodeamin/CycHdrlase"/>
</dbReference>
<feature type="compositionally biased region" description="Low complexity" evidence="2">
    <location>
        <begin position="210"/>
        <end position="232"/>
    </location>
</feature>
<dbReference type="Pfam" id="PF04961">
    <property type="entry name" value="FTCD_C"/>
    <property type="match status" value="1"/>
</dbReference>
<organism evidence="4 5">
    <name type="scientific">Hungatella hathewayi WAL-18680</name>
    <dbReference type="NCBI Taxonomy" id="742737"/>
    <lineage>
        <taxon>Bacteria</taxon>
        <taxon>Bacillati</taxon>
        <taxon>Bacillota</taxon>
        <taxon>Clostridia</taxon>
        <taxon>Lachnospirales</taxon>
        <taxon>Lachnospiraceae</taxon>
        <taxon>Hungatella</taxon>
    </lineage>
</organism>
<evidence type="ECO:0000259" key="3">
    <source>
        <dbReference type="Pfam" id="PF04961"/>
    </source>
</evidence>
<dbReference type="OrthoDB" id="7959174at2"/>
<dbReference type="PATRIC" id="fig|742737.3.peg.1069"/>
<evidence type="ECO:0000313" key="4">
    <source>
        <dbReference type="EMBL" id="EHI60999.1"/>
    </source>
</evidence>
<dbReference type="EMBL" id="ADLN01000009">
    <property type="protein sequence ID" value="EHI60999.1"/>
    <property type="molecule type" value="Genomic_DNA"/>
</dbReference>
<dbReference type="GO" id="GO:0003824">
    <property type="term" value="F:catalytic activity"/>
    <property type="evidence" value="ECO:0007669"/>
    <property type="project" value="InterPro"/>
</dbReference>
<evidence type="ECO:0000313" key="5">
    <source>
        <dbReference type="Proteomes" id="UP000005384"/>
    </source>
</evidence>
<dbReference type="SUPFAM" id="SSF101262">
    <property type="entry name" value="Methenyltetrahydrofolate cyclohydrolase-like"/>
    <property type="match status" value="1"/>
</dbReference>
<dbReference type="InterPro" id="IPR036178">
    <property type="entry name" value="Formintransfe-cycloase-like_sf"/>
</dbReference>
<reference evidence="4 5" key="1">
    <citation type="submission" date="2011-08" db="EMBL/GenBank/DDBJ databases">
        <title>The Genome Sequence of Clostridium hathewayi WAL-18680.</title>
        <authorList>
            <consortium name="The Broad Institute Genome Sequencing Platform"/>
            <person name="Earl A."/>
            <person name="Ward D."/>
            <person name="Feldgarden M."/>
            <person name="Gevers D."/>
            <person name="Finegold S.M."/>
            <person name="Summanen P.H."/>
            <person name="Molitoris D.R."/>
            <person name="Song M."/>
            <person name="Daigneault M."/>
            <person name="Allen-Vercoe E."/>
            <person name="Young S.K."/>
            <person name="Zeng Q."/>
            <person name="Gargeya S."/>
            <person name="Fitzgerald M."/>
            <person name="Haas B."/>
            <person name="Abouelleil A."/>
            <person name="Alvarado L."/>
            <person name="Arachchi H.M."/>
            <person name="Berlin A."/>
            <person name="Brown A."/>
            <person name="Chapman S.B."/>
            <person name="Chen Z."/>
            <person name="Dunbar C."/>
            <person name="Freedman E."/>
            <person name="Gearin G."/>
            <person name="Gellesch M."/>
            <person name="Goldberg J."/>
            <person name="Griggs A."/>
            <person name="Gujja S."/>
            <person name="Heiman D."/>
            <person name="Howarth C."/>
            <person name="Larson L."/>
            <person name="Lui A."/>
            <person name="MacDonald P.J.P."/>
            <person name="Montmayeur A."/>
            <person name="Murphy C."/>
            <person name="Neiman D."/>
            <person name="Pearson M."/>
            <person name="Priest M."/>
            <person name="Roberts A."/>
            <person name="Saif S."/>
            <person name="Shea T."/>
            <person name="Shenoy N."/>
            <person name="Sisk P."/>
            <person name="Stolte C."/>
            <person name="Sykes S."/>
            <person name="Wortman J."/>
            <person name="Nusbaum C."/>
            <person name="Birren B."/>
        </authorList>
    </citation>
    <scope>NUCLEOTIDE SEQUENCE [LARGE SCALE GENOMIC DNA]</scope>
    <source>
        <strain evidence="4 5">WAL-18680</strain>
    </source>
</reference>
<keyword evidence="1" id="KW-0175">Coiled coil</keyword>
<dbReference type="Gene3D" id="1.20.120.680">
    <property type="entry name" value="Formiminotetrahydrofolate cyclodeaminase monomer, up-and-down helical bundle"/>
    <property type="match status" value="1"/>
</dbReference>
<feature type="domain" description="Cyclodeaminase/cyclohydrolase" evidence="3">
    <location>
        <begin position="7"/>
        <end position="186"/>
    </location>
</feature>
<dbReference type="RefSeq" id="WP_006779050.1">
    <property type="nucleotide sequence ID" value="NZ_CP040506.1"/>
</dbReference>
<proteinExistence type="predicted"/>